<keyword evidence="7" id="KW-1185">Reference proteome</keyword>
<keyword evidence="3" id="KW-0285">Flavoprotein</keyword>
<dbReference type="SUPFAM" id="SSF51412">
    <property type="entry name" value="Inosine monophosphate dehydrogenase (IMPDH)"/>
    <property type="match status" value="1"/>
</dbReference>
<evidence type="ECO:0000313" key="6">
    <source>
        <dbReference type="EMBL" id="PAB57661.1"/>
    </source>
</evidence>
<protein>
    <recommendedName>
        <fullName evidence="2">Probable nitronate monooxygenase</fullName>
    </recommendedName>
</protein>
<sequence>MKIPKLKIGDLVANMPIVQGGMGVGVSLSNLASAVANCGGIGVISAVEPGFNLDDYYKDKFKANMEGLTYHIRKAKELAPDGIIGVNIMTVLTNFEEMVKLSVKEKVDIIFAGAGMPMKLPALVKGSLTKIAPIVSSGKVAKLICKQWDRKHNYIPDAIVVEGPEAGGHLGFSPEQLEHREDFALTDLVKEVLEAIKPFEEKYNKTIPVIAGGGLYSAEDISEVLKAGASGVQMATRFVATEECDAAIEFKESYVNATEDDVYIIKSPVGLPGRAIYNKFVSDVYENGKPKGIKCVNCIKTCNPKETLYCIADALIQAQRGNLDKGFAFAGAKVHKIKEITSVKNIFEELKEGLSKIEE</sequence>
<dbReference type="GO" id="GO:0018580">
    <property type="term" value="F:nitronate monooxygenase activity"/>
    <property type="evidence" value="ECO:0007669"/>
    <property type="project" value="InterPro"/>
</dbReference>
<accession>A0A267MDJ9</accession>
<dbReference type="Proteomes" id="UP000216024">
    <property type="component" value="Unassembled WGS sequence"/>
</dbReference>
<dbReference type="RefSeq" id="WP_095135229.1">
    <property type="nucleotide sequence ID" value="NZ_NIBG01000024.1"/>
</dbReference>
<organism evidence="6 7">
    <name type="scientific">Anaeromicrobium sediminis</name>
    <dbReference type="NCBI Taxonomy" id="1478221"/>
    <lineage>
        <taxon>Bacteria</taxon>
        <taxon>Bacillati</taxon>
        <taxon>Bacillota</taxon>
        <taxon>Clostridia</taxon>
        <taxon>Peptostreptococcales</taxon>
        <taxon>Thermotaleaceae</taxon>
        <taxon>Anaeromicrobium</taxon>
    </lineage>
</organism>
<dbReference type="CDD" id="cd04730">
    <property type="entry name" value="NPD_like"/>
    <property type="match status" value="1"/>
</dbReference>
<dbReference type="Pfam" id="PF03060">
    <property type="entry name" value="NMO"/>
    <property type="match status" value="1"/>
</dbReference>
<gene>
    <name evidence="6" type="ORF">CCE28_18540</name>
</gene>
<reference evidence="6 7" key="1">
    <citation type="submission" date="2017-06" db="EMBL/GenBank/DDBJ databases">
        <title>Draft genome sequence of anaerobic fermentative bacterium Anaeromicrobium sediminis DY2726D isolated from West Pacific Ocean sediments.</title>
        <authorList>
            <person name="Zeng X."/>
        </authorList>
    </citation>
    <scope>NUCLEOTIDE SEQUENCE [LARGE SCALE GENOMIC DNA]</scope>
    <source>
        <strain evidence="6 7">DY2726D</strain>
    </source>
</reference>
<evidence type="ECO:0000256" key="2">
    <source>
        <dbReference type="ARBA" id="ARBA00013457"/>
    </source>
</evidence>
<comment type="caution">
    <text evidence="6">The sequence shown here is derived from an EMBL/GenBank/DDBJ whole genome shotgun (WGS) entry which is preliminary data.</text>
</comment>
<dbReference type="OrthoDB" id="9778912at2"/>
<name>A0A267MDJ9_9FIRM</name>
<evidence type="ECO:0000256" key="4">
    <source>
        <dbReference type="ARBA" id="ARBA00022643"/>
    </source>
</evidence>
<dbReference type="InterPro" id="IPR013785">
    <property type="entry name" value="Aldolase_TIM"/>
</dbReference>
<evidence type="ECO:0000256" key="1">
    <source>
        <dbReference type="ARBA" id="ARBA00003535"/>
    </source>
</evidence>
<dbReference type="InterPro" id="IPR004136">
    <property type="entry name" value="NMO"/>
</dbReference>
<evidence type="ECO:0000256" key="3">
    <source>
        <dbReference type="ARBA" id="ARBA00022630"/>
    </source>
</evidence>
<comment type="function">
    <text evidence="1">Nitronate monooxygenase that uses molecular oxygen to catalyze the oxidative denitrification of alkyl nitronates. Acts on propionate 3-nitronate (P3N), the presumed physiological substrate. Probably functions in the detoxification of P3N, a metabolic poison produced by plants and fungi as a defense mechanism.</text>
</comment>
<dbReference type="Gene3D" id="3.20.20.70">
    <property type="entry name" value="Aldolase class I"/>
    <property type="match status" value="1"/>
</dbReference>
<dbReference type="PANTHER" id="PTHR32332:SF18">
    <property type="entry name" value="2-NITROPROPANE DIOXYGENASE"/>
    <property type="match status" value="1"/>
</dbReference>
<keyword evidence="4" id="KW-0288">FMN</keyword>
<evidence type="ECO:0000313" key="7">
    <source>
        <dbReference type="Proteomes" id="UP000216024"/>
    </source>
</evidence>
<keyword evidence="6" id="KW-0503">Monooxygenase</keyword>
<dbReference type="AlphaFoldDB" id="A0A267MDJ9"/>
<proteinExistence type="predicted"/>
<dbReference type="EMBL" id="NIBG01000024">
    <property type="protein sequence ID" value="PAB57661.1"/>
    <property type="molecule type" value="Genomic_DNA"/>
</dbReference>
<keyword evidence="5" id="KW-0560">Oxidoreductase</keyword>
<evidence type="ECO:0000256" key="5">
    <source>
        <dbReference type="ARBA" id="ARBA00023002"/>
    </source>
</evidence>
<dbReference type="PANTHER" id="PTHR32332">
    <property type="entry name" value="2-NITROPROPANE DIOXYGENASE"/>
    <property type="match status" value="1"/>
</dbReference>